<reference evidence="8" key="1">
    <citation type="submission" date="2019-03" db="EMBL/GenBank/DDBJ databases">
        <title>Improved annotation for the trematode Fasciola hepatica.</title>
        <authorList>
            <person name="Choi Y.-J."/>
            <person name="Martin J."/>
            <person name="Mitreva M."/>
        </authorList>
    </citation>
    <scope>NUCLEOTIDE SEQUENCE [LARGE SCALE GENOMIC DNA]</scope>
</reference>
<dbReference type="SUPFAM" id="SSF81415">
    <property type="entry name" value="Mitochondrial cytochrome c oxidase subunit VIc"/>
    <property type="match status" value="1"/>
</dbReference>
<keyword evidence="6 7" id="KW-0472">Membrane</keyword>
<evidence type="ECO:0000256" key="7">
    <source>
        <dbReference type="SAM" id="Phobius"/>
    </source>
</evidence>
<evidence type="ECO:0000256" key="6">
    <source>
        <dbReference type="ARBA" id="ARBA00023136"/>
    </source>
</evidence>
<evidence type="ECO:0000256" key="4">
    <source>
        <dbReference type="ARBA" id="ARBA00022989"/>
    </source>
</evidence>
<evidence type="ECO:0000256" key="1">
    <source>
        <dbReference type="ARBA" id="ARBA00004273"/>
    </source>
</evidence>
<evidence type="ECO:0000313" key="8">
    <source>
        <dbReference type="EMBL" id="THD20140.1"/>
    </source>
</evidence>
<evidence type="ECO:0000256" key="2">
    <source>
        <dbReference type="ARBA" id="ARBA00022692"/>
    </source>
</evidence>
<accession>A0A4E0RX55</accession>
<comment type="subcellular location">
    <subcellularLocation>
        <location evidence="1">Mitochondrion inner membrane</location>
    </subcellularLocation>
</comment>
<dbReference type="EMBL" id="JXXN02005082">
    <property type="protein sequence ID" value="THD20140.1"/>
    <property type="molecule type" value="Genomic_DNA"/>
</dbReference>
<sequence length="96" mass="11091">MRPCWFCGCGSEPNNKMDPAKLRFFKGPIAARGVIFATVVSGALTLKIFLWFRRTRVDAMKEFYRDYDEQAEWKSLLESGVLKTVTKDGKFKRMSD</sequence>
<keyword evidence="9" id="KW-1185">Reference proteome</keyword>
<name>A0A4E0RX55_FASHE</name>
<feature type="transmembrane region" description="Helical" evidence="7">
    <location>
        <begin position="29"/>
        <end position="52"/>
    </location>
</feature>
<evidence type="ECO:0000256" key="3">
    <source>
        <dbReference type="ARBA" id="ARBA00022792"/>
    </source>
</evidence>
<keyword evidence="5" id="KW-0496">Mitochondrion</keyword>
<evidence type="ECO:0000313" key="9">
    <source>
        <dbReference type="Proteomes" id="UP000230066"/>
    </source>
</evidence>
<dbReference type="Gene3D" id="4.10.93.10">
    <property type="entry name" value="Mitochondrial cytochrome c oxidase subunit VIc/VIIs"/>
    <property type="match status" value="1"/>
</dbReference>
<dbReference type="InterPro" id="IPR034884">
    <property type="entry name" value="Cytochrome_c_oxidase_VIc/VIIs"/>
</dbReference>
<organism evidence="8 9">
    <name type="scientific">Fasciola hepatica</name>
    <name type="common">Liver fluke</name>
    <dbReference type="NCBI Taxonomy" id="6192"/>
    <lineage>
        <taxon>Eukaryota</taxon>
        <taxon>Metazoa</taxon>
        <taxon>Spiralia</taxon>
        <taxon>Lophotrochozoa</taxon>
        <taxon>Platyhelminthes</taxon>
        <taxon>Trematoda</taxon>
        <taxon>Digenea</taxon>
        <taxon>Plagiorchiida</taxon>
        <taxon>Echinostomata</taxon>
        <taxon>Echinostomatoidea</taxon>
        <taxon>Fasciolidae</taxon>
        <taxon>Fasciola</taxon>
    </lineage>
</organism>
<proteinExistence type="predicted"/>
<dbReference type="Proteomes" id="UP000230066">
    <property type="component" value="Unassembled WGS sequence"/>
</dbReference>
<protein>
    <submittedName>
        <fullName evidence="8">Uncharacterized protein</fullName>
    </submittedName>
</protein>
<dbReference type="AlphaFoldDB" id="A0A4E0RX55"/>
<keyword evidence="4 7" id="KW-1133">Transmembrane helix</keyword>
<keyword evidence="2 7" id="KW-0812">Transmembrane</keyword>
<gene>
    <name evidence="8" type="ORF">D915_009138</name>
</gene>
<evidence type="ECO:0000256" key="5">
    <source>
        <dbReference type="ARBA" id="ARBA00023128"/>
    </source>
</evidence>
<dbReference type="InterPro" id="IPR037169">
    <property type="entry name" value="Cytochrome_c_oxidase_VIc_sf"/>
</dbReference>
<dbReference type="GO" id="GO:0005743">
    <property type="term" value="C:mitochondrial inner membrane"/>
    <property type="evidence" value="ECO:0007669"/>
    <property type="project" value="UniProtKB-SubCell"/>
</dbReference>
<comment type="caution">
    <text evidence="8">The sequence shown here is derived from an EMBL/GenBank/DDBJ whole genome shotgun (WGS) entry which is preliminary data.</text>
</comment>
<dbReference type="Pfam" id="PF02937">
    <property type="entry name" value="COX6C"/>
    <property type="match status" value="1"/>
</dbReference>
<keyword evidence="3" id="KW-0999">Mitochondrion inner membrane</keyword>